<dbReference type="InterPro" id="IPR007263">
    <property type="entry name" value="DCC1-like"/>
</dbReference>
<protein>
    <recommendedName>
        <fullName evidence="3">DUF393 domain-containing protein</fullName>
    </recommendedName>
</protein>
<gene>
    <name evidence="2" type="ORF">NDES1114_LOCUS13154</name>
</gene>
<feature type="region of interest" description="Disordered" evidence="1">
    <location>
        <begin position="184"/>
        <end position="204"/>
    </location>
</feature>
<dbReference type="PANTHER" id="PTHR34290:SF2">
    <property type="entry name" value="OS04G0668800 PROTEIN"/>
    <property type="match status" value="1"/>
</dbReference>
<dbReference type="GO" id="GO:0015035">
    <property type="term" value="F:protein-disulfide reductase activity"/>
    <property type="evidence" value="ECO:0007669"/>
    <property type="project" value="InterPro"/>
</dbReference>
<accession>A0A7S1LTD5</accession>
<evidence type="ECO:0000313" key="2">
    <source>
        <dbReference type="EMBL" id="CAD9112970.1"/>
    </source>
</evidence>
<evidence type="ECO:0008006" key="3">
    <source>
        <dbReference type="Google" id="ProtNLM"/>
    </source>
</evidence>
<dbReference type="AlphaFoldDB" id="A0A7S1LTD5"/>
<proteinExistence type="predicted"/>
<organism evidence="2">
    <name type="scientific">Neobodo designis</name>
    <name type="common">Flagellated protozoan</name>
    <name type="synonym">Bodo designis</name>
    <dbReference type="NCBI Taxonomy" id="312471"/>
    <lineage>
        <taxon>Eukaryota</taxon>
        <taxon>Discoba</taxon>
        <taxon>Euglenozoa</taxon>
        <taxon>Kinetoplastea</taxon>
        <taxon>Metakinetoplastina</taxon>
        <taxon>Neobodonida</taxon>
        <taxon>Neobodo</taxon>
    </lineage>
</organism>
<dbReference type="PANTHER" id="PTHR34290">
    <property type="entry name" value="SI:CH73-390P7.2"/>
    <property type="match status" value="1"/>
</dbReference>
<name>A0A7S1LTD5_NEODS</name>
<dbReference type="Pfam" id="PF04134">
    <property type="entry name" value="DCC1-like"/>
    <property type="match status" value="1"/>
</dbReference>
<dbReference type="EMBL" id="HBGF01019891">
    <property type="protein sequence ID" value="CAD9112970.1"/>
    <property type="molecule type" value="Transcribed_RNA"/>
</dbReference>
<reference evidence="2" key="1">
    <citation type="submission" date="2021-01" db="EMBL/GenBank/DDBJ databases">
        <authorList>
            <person name="Corre E."/>
            <person name="Pelletier E."/>
            <person name="Niang G."/>
            <person name="Scheremetjew M."/>
            <person name="Finn R."/>
            <person name="Kale V."/>
            <person name="Holt S."/>
            <person name="Cochrane G."/>
            <person name="Meng A."/>
            <person name="Brown T."/>
            <person name="Cohen L."/>
        </authorList>
    </citation>
    <scope>NUCLEOTIDE SEQUENCE</scope>
    <source>
        <strain evidence="2">CCAP 1951/1</strain>
    </source>
</reference>
<sequence>MIRRACARSALSRAAPMLVSAPACSTVARWKSHNGSYLGPSLEVFYDGGCPLCRREIDLCMKWDEDRNSVKFTDISTDEFDAKKETGLPLCLLEDRIHARDLTLSESATKDDPDRGIISGMVVFRRMYYHMGWDSRYNPPSPKIAPRFLGAVFAVTGIPGIRCLSDCAYNGWATFRLWNRDRKAKNDKKNGKTPSKCASGKCSL</sequence>
<evidence type="ECO:0000256" key="1">
    <source>
        <dbReference type="SAM" id="MobiDB-lite"/>
    </source>
</evidence>
<dbReference type="InterPro" id="IPR044691">
    <property type="entry name" value="DCC1_Trx"/>
</dbReference>